<dbReference type="InterPro" id="IPR039448">
    <property type="entry name" value="Beta_helix"/>
</dbReference>
<dbReference type="KEGG" id="slf:JEQ17_35520"/>
<dbReference type="Gene3D" id="2.160.20.10">
    <property type="entry name" value="Single-stranded right-handed beta-helix, Pectin lyase-like"/>
    <property type="match status" value="1"/>
</dbReference>
<dbReference type="InterPro" id="IPR012334">
    <property type="entry name" value="Pectin_lyas_fold"/>
</dbReference>
<evidence type="ECO:0000256" key="2">
    <source>
        <dbReference type="ARBA" id="ARBA00004613"/>
    </source>
</evidence>
<evidence type="ECO:0000256" key="7">
    <source>
        <dbReference type="ARBA" id="ARBA00023239"/>
    </source>
</evidence>
<evidence type="ECO:0000256" key="8">
    <source>
        <dbReference type="ARBA" id="ARBA00038263"/>
    </source>
</evidence>
<keyword evidence="3" id="KW-0964">Secreted</keyword>
<keyword evidence="4" id="KW-0479">Metal-binding</keyword>
<dbReference type="EMBL" id="CP066831">
    <property type="protein sequence ID" value="QQM44195.1"/>
    <property type="molecule type" value="Genomic_DNA"/>
</dbReference>
<keyword evidence="12" id="KW-1185">Reference proteome</keyword>
<gene>
    <name evidence="11" type="ORF">JEQ17_35520</name>
</gene>
<evidence type="ECO:0000313" key="12">
    <source>
        <dbReference type="Proteomes" id="UP000595636"/>
    </source>
</evidence>
<evidence type="ECO:0000256" key="1">
    <source>
        <dbReference type="ARBA" id="ARBA00001913"/>
    </source>
</evidence>
<dbReference type="InterPro" id="IPR052052">
    <property type="entry name" value="Polysaccharide_Lyase_9"/>
</dbReference>
<accession>A0A7T7L0G2</accession>
<comment type="cofactor">
    <cofactor evidence="1">
        <name>Ca(2+)</name>
        <dbReference type="ChEBI" id="CHEBI:29108"/>
    </cofactor>
</comment>
<sequence length="298" mass="30363">MRLGTGRHRRTGTLSVATAVVVASGAGGVYLGLAPDGASAAGTTVTVSTAAQLESAVRSATAGTTIQVRGGTYYPTRTLKSAANGTSSARITLRAHDGEKVRIDGAKLAAGSALAGIDGDHWTVQDITWQNSPALGFVATSSVGGVFENLVTADNGDSGFTLRGDGTTDNLVRNLRSHGNYDAAGHGRNADGIGVKFGSGTGNRIIGARLHDNSDDGLDLWQFSSPVTVEHSSAYGNGRNRWKDRAFEGGGHGFELGGGGASVAHVLDDNEAHGNSSAGFHVPGPRDGLRGRAGRSGQ</sequence>
<evidence type="ECO:0000313" key="11">
    <source>
        <dbReference type="EMBL" id="QQM44195.1"/>
    </source>
</evidence>
<keyword evidence="7" id="KW-0456">Lyase</keyword>
<dbReference type="Proteomes" id="UP000595636">
    <property type="component" value="Chromosome"/>
</dbReference>
<evidence type="ECO:0000259" key="10">
    <source>
        <dbReference type="Pfam" id="PF13229"/>
    </source>
</evidence>
<comment type="subcellular location">
    <subcellularLocation>
        <location evidence="2">Secreted</location>
    </subcellularLocation>
</comment>
<organism evidence="11 12">
    <name type="scientific">Streptomyces liliifuscus</name>
    <dbReference type="NCBI Taxonomy" id="2797636"/>
    <lineage>
        <taxon>Bacteria</taxon>
        <taxon>Bacillati</taxon>
        <taxon>Actinomycetota</taxon>
        <taxon>Actinomycetes</taxon>
        <taxon>Kitasatosporales</taxon>
        <taxon>Streptomycetaceae</taxon>
        <taxon>Streptomyces</taxon>
    </lineage>
</organism>
<keyword evidence="5" id="KW-0732">Signal</keyword>
<name>A0A7T7L0G2_9ACTN</name>
<dbReference type="SMART" id="SM00710">
    <property type="entry name" value="PbH1"/>
    <property type="match status" value="5"/>
</dbReference>
<dbReference type="GO" id="GO:0016837">
    <property type="term" value="F:carbon-oxygen lyase activity, acting on polysaccharides"/>
    <property type="evidence" value="ECO:0007669"/>
    <property type="project" value="TreeGrafter"/>
</dbReference>
<proteinExistence type="inferred from homology"/>
<evidence type="ECO:0000256" key="3">
    <source>
        <dbReference type="ARBA" id="ARBA00022525"/>
    </source>
</evidence>
<dbReference type="GO" id="GO:0005576">
    <property type="term" value="C:extracellular region"/>
    <property type="evidence" value="ECO:0007669"/>
    <property type="project" value="UniProtKB-SubCell"/>
</dbReference>
<evidence type="ECO:0000256" key="5">
    <source>
        <dbReference type="ARBA" id="ARBA00022729"/>
    </source>
</evidence>
<keyword evidence="6" id="KW-0106">Calcium</keyword>
<dbReference type="PANTHER" id="PTHR40088:SF1">
    <property type="entry name" value="PECTATE LYASE PEL9"/>
    <property type="match status" value="1"/>
</dbReference>
<evidence type="ECO:0000256" key="9">
    <source>
        <dbReference type="SAM" id="MobiDB-lite"/>
    </source>
</evidence>
<evidence type="ECO:0000256" key="6">
    <source>
        <dbReference type="ARBA" id="ARBA00022837"/>
    </source>
</evidence>
<dbReference type="Pfam" id="PF13229">
    <property type="entry name" value="Beta_helix"/>
    <property type="match status" value="1"/>
</dbReference>
<dbReference type="SUPFAM" id="SSF51126">
    <property type="entry name" value="Pectin lyase-like"/>
    <property type="match status" value="1"/>
</dbReference>
<dbReference type="InterPro" id="IPR011050">
    <property type="entry name" value="Pectin_lyase_fold/virulence"/>
</dbReference>
<feature type="region of interest" description="Disordered" evidence="9">
    <location>
        <begin position="272"/>
        <end position="298"/>
    </location>
</feature>
<dbReference type="GO" id="GO:0046872">
    <property type="term" value="F:metal ion binding"/>
    <property type="evidence" value="ECO:0007669"/>
    <property type="project" value="UniProtKB-KW"/>
</dbReference>
<feature type="domain" description="Right handed beta helix" evidence="10">
    <location>
        <begin position="118"/>
        <end position="282"/>
    </location>
</feature>
<dbReference type="InterPro" id="IPR006626">
    <property type="entry name" value="PbH1"/>
</dbReference>
<reference evidence="11 12" key="1">
    <citation type="submission" date="2020-12" db="EMBL/GenBank/DDBJ databases">
        <title>A novel species.</title>
        <authorList>
            <person name="Li K."/>
        </authorList>
    </citation>
    <scope>NUCLEOTIDE SEQUENCE [LARGE SCALE GENOMIC DNA]</scope>
    <source>
        <strain evidence="11 12">ZYC-3</strain>
    </source>
</reference>
<comment type="similarity">
    <text evidence="8">Belongs to the polysaccharide lyase 9 family.</text>
</comment>
<protein>
    <submittedName>
        <fullName evidence="11">Right-handed parallel beta-helix repeat-containing protein</fullName>
    </submittedName>
</protein>
<dbReference type="PANTHER" id="PTHR40088">
    <property type="entry name" value="PECTATE LYASE (EUROFUNG)"/>
    <property type="match status" value="1"/>
</dbReference>
<evidence type="ECO:0000256" key="4">
    <source>
        <dbReference type="ARBA" id="ARBA00022723"/>
    </source>
</evidence>
<dbReference type="AlphaFoldDB" id="A0A7T7L0G2"/>